<proteinExistence type="predicted"/>
<keyword evidence="3" id="KW-1185">Reference proteome</keyword>
<protein>
    <submittedName>
        <fullName evidence="2">Uncharacterized protein</fullName>
    </submittedName>
</protein>
<gene>
    <name evidence="2" type="ORF">AAFF_G00135790</name>
</gene>
<feature type="compositionally biased region" description="Basic and acidic residues" evidence="1">
    <location>
        <begin position="61"/>
        <end position="73"/>
    </location>
</feature>
<comment type="caution">
    <text evidence="2">The sequence shown here is derived from an EMBL/GenBank/DDBJ whole genome shotgun (WGS) entry which is preliminary data.</text>
</comment>
<feature type="region of interest" description="Disordered" evidence="1">
    <location>
        <begin position="1"/>
        <end position="34"/>
    </location>
</feature>
<dbReference type="EMBL" id="JAINUG010000198">
    <property type="protein sequence ID" value="KAJ8388208.1"/>
    <property type="molecule type" value="Genomic_DNA"/>
</dbReference>
<accession>A0AAD7RPU3</accession>
<sequence length="73" mass="7648">MAGAHLHPRDSVTERFPSSGGQSKGKPLLCRAGGHGEQSCARLAVGPTSTECTQGTQRQSHAMDGRTDGCVHF</sequence>
<organism evidence="2 3">
    <name type="scientific">Aldrovandia affinis</name>
    <dbReference type="NCBI Taxonomy" id="143900"/>
    <lineage>
        <taxon>Eukaryota</taxon>
        <taxon>Metazoa</taxon>
        <taxon>Chordata</taxon>
        <taxon>Craniata</taxon>
        <taxon>Vertebrata</taxon>
        <taxon>Euteleostomi</taxon>
        <taxon>Actinopterygii</taxon>
        <taxon>Neopterygii</taxon>
        <taxon>Teleostei</taxon>
        <taxon>Notacanthiformes</taxon>
        <taxon>Halosauridae</taxon>
        <taxon>Aldrovandia</taxon>
    </lineage>
</organism>
<evidence type="ECO:0000313" key="2">
    <source>
        <dbReference type="EMBL" id="KAJ8388208.1"/>
    </source>
</evidence>
<dbReference type="AlphaFoldDB" id="A0AAD7RPU3"/>
<feature type="region of interest" description="Disordered" evidence="1">
    <location>
        <begin position="46"/>
        <end position="73"/>
    </location>
</feature>
<feature type="compositionally biased region" description="Polar residues" evidence="1">
    <location>
        <begin position="47"/>
        <end position="60"/>
    </location>
</feature>
<evidence type="ECO:0000256" key="1">
    <source>
        <dbReference type="SAM" id="MobiDB-lite"/>
    </source>
</evidence>
<reference evidence="2" key="1">
    <citation type="journal article" date="2023" name="Science">
        <title>Genome structures resolve the early diversification of teleost fishes.</title>
        <authorList>
            <person name="Parey E."/>
            <person name="Louis A."/>
            <person name="Montfort J."/>
            <person name="Bouchez O."/>
            <person name="Roques C."/>
            <person name="Iampietro C."/>
            <person name="Lluch J."/>
            <person name="Castinel A."/>
            <person name="Donnadieu C."/>
            <person name="Desvignes T."/>
            <person name="Floi Bucao C."/>
            <person name="Jouanno E."/>
            <person name="Wen M."/>
            <person name="Mejri S."/>
            <person name="Dirks R."/>
            <person name="Jansen H."/>
            <person name="Henkel C."/>
            <person name="Chen W.J."/>
            <person name="Zahm M."/>
            <person name="Cabau C."/>
            <person name="Klopp C."/>
            <person name="Thompson A.W."/>
            <person name="Robinson-Rechavi M."/>
            <person name="Braasch I."/>
            <person name="Lecointre G."/>
            <person name="Bobe J."/>
            <person name="Postlethwait J.H."/>
            <person name="Berthelot C."/>
            <person name="Roest Crollius H."/>
            <person name="Guiguen Y."/>
        </authorList>
    </citation>
    <scope>NUCLEOTIDE SEQUENCE</scope>
    <source>
        <strain evidence="2">NC1722</strain>
    </source>
</reference>
<name>A0AAD7RPU3_9TELE</name>
<evidence type="ECO:0000313" key="3">
    <source>
        <dbReference type="Proteomes" id="UP001221898"/>
    </source>
</evidence>
<dbReference type="Proteomes" id="UP001221898">
    <property type="component" value="Unassembled WGS sequence"/>
</dbReference>